<gene>
    <name evidence="1" type="ORF">L1987_26065</name>
</gene>
<dbReference type="EMBL" id="CM042026">
    <property type="protein sequence ID" value="KAI3804489.1"/>
    <property type="molecule type" value="Genomic_DNA"/>
</dbReference>
<comment type="caution">
    <text evidence="1">The sequence shown here is derived from an EMBL/GenBank/DDBJ whole genome shotgun (WGS) entry which is preliminary data.</text>
</comment>
<reference evidence="2" key="1">
    <citation type="journal article" date="2022" name="Mol. Ecol. Resour.">
        <title>The genomes of chicory, endive, great burdock and yacon provide insights into Asteraceae palaeo-polyploidization history and plant inulin production.</title>
        <authorList>
            <person name="Fan W."/>
            <person name="Wang S."/>
            <person name="Wang H."/>
            <person name="Wang A."/>
            <person name="Jiang F."/>
            <person name="Liu H."/>
            <person name="Zhao H."/>
            <person name="Xu D."/>
            <person name="Zhang Y."/>
        </authorList>
    </citation>
    <scope>NUCLEOTIDE SEQUENCE [LARGE SCALE GENOMIC DNA]</scope>
    <source>
        <strain evidence="2">cv. Yunnan</strain>
    </source>
</reference>
<organism evidence="1 2">
    <name type="scientific">Smallanthus sonchifolius</name>
    <dbReference type="NCBI Taxonomy" id="185202"/>
    <lineage>
        <taxon>Eukaryota</taxon>
        <taxon>Viridiplantae</taxon>
        <taxon>Streptophyta</taxon>
        <taxon>Embryophyta</taxon>
        <taxon>Tracheophyta</taxon>
        <taxon>Spermatophyta</taxon>
        <taxon>Magnoliopsida</taxon>
        <taxon>eudicotyledons</taxon>
        <taxon>Gunneridae</taxon>
        <taxon>Pentapetalae</taxon>
        <taxon>asterids</taxon>
        <taxon>campanulids</taxon>
        <taxon>Asterales</taxon>
        <taxon>Asteraceae</taxon>
        <taxon>Asteroideae</taxon>
        <taxon>Heliantheae alliance</taxon>
        <taxon>Millerieae</taxon>
        <taxon>Smallanthus</taxon>
    </lineage>
</organism>
<protein>
    <submittedName>
        <fullName evidence="1">Uncharacterized protein</fullName>
    </submittedName>
</protein>
<keyword evidence="2" id="KW-1185">Reference proteome</keyword>
<reference evidence="1 2" key="2">
    <citation type="journal article" date="2022" name="Mol. Ecol. Resour.">
        <title>The genomes of chicory, endive, great burdock and yacon provide insights into Asteraceae paleo-polyploidization history and plant inulin production.</title>
        <authorList>
            <person name="Fan W."/>
            <person name="Wang S."/>
            <person name="Wang H."/>
            <person name="Wang A."/>
            <person name="Jiang F."/>
            <person name="Liu H."/>
            <person name="Zhao H."/>
            <person name="Xu D."/>
            <person name="Zhang Y."/>
        </authorList>
    </citation>
    <scope>NUCLEOTIDE SEQUENCE [LARGE SCALE GENOMIC DNA]</scope>
    <source>
        <strain evidence="2">cv. Yunnan</strain>
        <tissue evidence="1">Leaves</tissue>
    </source>
</reference>
<accession>A0ACB9I8E1</accession>
<sequence>MQGWKLKVKYAKPIKCFTPTAFCGEEKEDEMVADVEQAVNQTQDVYGPTLKPGFNQDPETGKDNFIKELQLKSSSENINRQRLTRRTKVASEALRLFIDGSNRYCGEDQQVIFSKPLMMKLGFVYVLMESNKKQLPANDLQPSSYDEFLAKHRLLFADGLKDLRNVKEQLYSAAEHFEDSYHKNEQKQMLLESLKDYISKSMLKTVDHLGCVTNKVNKFLDEHVNEVSRTKLQMFGIEQRLRTCQTCAHYGELSQQSLMMQTPKYYKQYPIQVGGISEADKAKKGSVQSSDLRKGYSGQTSTNLPSGLVTFSLTKAASNKRLEKRSRSISPLRFSIKCSGSSASQPTCPSFSVKLSASSVRRSITPNPSTSRQQLYQLPQPPEARKSQSSYPQRQSTRDMEIYSKKTRNLFKALLSIYKSKNNII</sequence>
<proteinExistence type="predicted"/>
<evidence type="ECO:0000313" key="2">
    <source>
        <dbReference type="Proteomes" id="UP001056120"/>
    </source>
</evidence>
<dbReference type="Proteomes" id="UP001056120">
    <property type="component" value="Linkage Group LG09"/>
</dbReference>
<evidence type="ECO:0000313" key="1">
    <source>
        <dbReference type="EMBL" id="KAI3804489.1"/>
    </source>
</evidence>
<name>A0ACB9I8E1_9ASTR</name>